<dbReference type="NCBIfam" id="TIGR01413">
    <property type="entry name" value="Dyp_perox_fam"/>
    <property type="match status" value="1"/>
</dbReference>
<keyword evidence="5" id="KW-0732">Signal</keyword>
<keyword evidence="13" id="KW-1185">Reference proteome</keyword>
<dbReference type="PROSITE" id="PS51404">
    <property type="entry name" value="DYP_PEROXIDASE"/>
    <property type="match status" value="1"/>
</dbReference>
<evidence type="ECO:0000259" key="11">
    <source>
        <dbReference type="Pfam" id="PF20628"/>
    </source>
</evidence>
<feature type="region of interest" description="Disordered" evidence="9">
    <location>
        <begin position="1"/>
        <end position="25"/>
    </location>
</feature>
<keyword evidence="6" id="KW-0560">Oxidoreductase</keyword>
<dbReference type="PANTHER" id="PTHR30521:SF4">
    <property type="entry name" value="DEFERROCHELATASE"/>
    <property type="match status" value="1"/>
</dbReference>
<evidence type="ECO:0000256" key="8">
    <source>
        <dbReference type="ARBA" id="ARBA00025737"/>
    </source>
</evidence>
<dbReference type="PANTHER" id="PTHR30521">
    <property type="entry name" value="DEFERROCHELATASE/PEROXIDASE"/>
    <property type="match status" value="1"/>
</dbReference>
<evidence type="ECO:0000256" key="3">
    <source>
        <dbReference type="ARBA" id="ARBA00022617"/>
    </source>
</evidence>
<gene>
    <name evidence="12" type="ORF">GCM10009668_01850</name>
</gene>
<feature type="compositionally biased region" description="Polar residues" evidence="9">
    <location>
        <begin position="1"/>
        <end position="10"/>
    </location>
</feature>
<dbReference type="GO" id="GO:0004601">
    <property type="term" value="F:peroxidase activity"/>
    <property type="evidence" value="ECO:0007669"/>
    <property type="project" value="UniProtKB-KW"/>
</dbReference>
<dbReference type="InterPro" id="IPR048328">
    <property type="entry name" value="Dyp_perox_C"/>
</dbReference>
<evidence type="ECO:0000256" key="9">
    <source>
        <dbReference type="SAM" id="MobiDB-lite"/>
    </source>
</evidence>
<evidence type="ECO:0000256" key="7">
    <source>
        <dbReference type="ARBA" id="ARBA00023004"/>
    </source>
</evidence>
<sequence>MAVTASTPEQTATTPDAGATGASDGYQTVPALDVHQVGISTPPQAHATLLGWNLNPGSGVEQLRRMMRLLSDDAVRLAAGSPALADTEEELARFPSRLTVTFGFSPQLMARLLPRQRRPRLAELPTFGQDRLQEQWGQSDVIAQVCADDPITLAHARRMLTKDARAFASIAWTQHGFRNARGTVPDGTTMRNLMGQVDGTVNPSPDDADFDGLVWSDQEGFAGGTFLVLRRIRMQMDRWDRVDRAGREATIGRRLRDGAPLTGFSEFDEPDFEATDRFGFPVIDPASHVARAHSTDPAERFLRRAYNYAVEDPDRSTGEDAGLLFLAYCADPARQFVPVQQRLDEQDRLNEWVHAIGSAVYAIPPAARPDGYVGDVLLEEV</sequence>
<dbReference type="Pfam" id="PF20628">
    <property type="entry name" value="Dyp_perox_C"/>
    <property type="match status" value="1"/>
</dbReference>
<organism evidence="12 13">
    <name type="scientific">Nocardioides dubius</name>
    <dbReference type="NCBI Taxonomy" id="317019"/>
    <lineage>
        <taxon>Bacteria</taxon>
        <taxon>Bacillati</taxon>
        <taxon>Actinomycetota</taxon>
        <taxon>Actinomycetes</taxon>
        <taxon>Propionibacteriales</taxon>
        <taxon>Nocardioidaceae</taxon>
        <taxon>Nocardioides</taxon>
    </lineage>
</organism>
<dbReference type="EMBL" id="BAAALG010000001">
    <property type="protein sequence ID" value="GAA1090829.1"/>
    <property type="molecule type" value="Genomic_DNA"/>
</dbReference>
<dbReference type="SUPFAM" id="SSF54909">
    <property type="entry name" value="Dimeric alpha+beta barrel"/>
    <property type="match status" value="1"/>
</dbReference>
<feature type="domain" description="Dyp-type peroxidase N-terminal" evidence="10">
    <location>
        <begin position="36"/>
        <end position="178"/>
    </location>
</feature>
<evidence type="ECO:0000259" key="10">
    <source>
        <dbReference type="Pfam" id="PF04261"/>
    </source>
</evidence>
<comment type="cofactor">
    <cofactor evidence="1">
        <name>heme b</name>
        <dbReference type="ChEBI" id="CHEBI:60344"/>
    </cofactor>
</comment>
<evidence type="ECO:0000256" key="2">
    <source>
        <dbReference type="ARBA" id="ARBA00022559"/>
    </source>
</evidence>
<protein>
    <submittedName>
        <fullName evidence="12">Dyp-type peroxidase</fullName>
    </submittedName>
</protein>
<dbReference type="Proteomes" id="UP001501581">
    <property type="component" value="Unassembled WGS sequence"/>
</dbReference>
<name>A0ABN1TK40_9ACTN</name>
<feature type="compositionally biased region" description="Low complexity" evidence="9">
    <location>
        <begin position="11"/>
        <end position="25"/>
    </location>
</feature>
<dbReference type="InterPro" id="IPR011008">
    <property type="entry name" value="Dimeric_a/b-barrel"/>
</dbReference>
<evidence type="ECO:0000256" key="1">
    <source>
        <dbReference type="ARBA" id="ARBA00001970"/>
    </source>
</evidence>
<accession>A0ABN1TK40</accession>
<dbReference type="InterPro" id="IPR048327">
    <property type="entry name" value="Dyp_perox_N"/>
</dbReference>
<evidence type="ECO:0000313" key="12">
    <source>
        <dbReference type="EMBL" id="GAA1090829.1"/>
    </source>
</evidence>
<dbReference type="Pfam" id="PF04261">
    <property type="entry name" value="Dyp_perox_N"/>
    <property type="match status" value="1"/>
</dbReference>
<evidence type="ECO:0000256" key="5">
    <source>
        <dbReference type="ARBA" id="ARBA00022729"/>
    </source>
</evidence>
<evidence type="ECO:0000256" key="6">
    <source>
        <dbReference type="ARBA" id="ARBA00023002"/>
    </source>
</evidence>
<keyword evidence="2 12" id="KW-0575">Peroxidase</keyword>
<dbReference type="InterPro" id="IPR006314">
    <property type="entry name" value="Dyp_peroxidase"/>
</dbReference>
<reference evidence="12 13" key="1">
    <citation type="journal article" date="2019" name="Int. J. Syst. Evol. Microbiol.">
        <title>The Global Catalogue of Microorganisms (GCM) 10K type strain sequencing project: providing services to taxonomists for standard genome sequencing and annotation.</title>
        <authorList>
            <consortium name="The Broad Institute Genomics Platform"/>
            <consortium name="The Broad Institute Genome Sequencing Center for Infectious Disease"/>
            <person name="Wu L."/>
            <person name="Ma J."/>
        </authorList>
    </citation>
    <scope>NUCLEOTIDE SEQUENCE [LARGE SCALE GENOMIC DNA]</scope>
    <source>
        <strain evidence="12 13">JCM 13008</strain>
    </source>
</reference>
<keyword evidence="3" id="KW-0349">Heme</keyword>
<comment type="caution">
    <text evidence="12">The sequence shown here is derived from an EMBL/GenBank/DDBJ whole genome shotgun (WGS) entry which is preliminary data.</text>
</comment>
<evidence type="ECO:0000313" key="13">
    <source>
        <dbReference type="Proteomes" id="UP001501581"/>
    </source>
</evidence>
<comment type="similarity">
    <text evidence="8">Belongs to the DyP-type peroxidase family.</text>
</comment>
<feature type="domain" description="Dyp-type peroxidase C-terminal" evidence="11">
    <location>
        <begin position="190"/>
        <end position="367"/>
    </location>
</feature>
<evidence type="ECO:0000256" key="4">
    <source>
        <dbReference type="ARBA" id="ARBA00022723"/>
    </source>
</evidence>
<proteinExistence type="inferred from homology"/>
<keyword evidence="7" id="KW-0408">Iron</keyword>
<keyword evidence="4" id="KW-0479">Metal-binding</keyword>